<feature type="region of interest" description="Disordered" evidence="4">
    <location>
        <begin position="194"/>
        <end position="231"/>
    </location>
</feature>
<feature type="compositionally biased region" description="Low complexity" evidence="4">
    <location>
        <begin position="917"/>
        <end position="928"/>
    </location>
</feature>
<name>A0AAJ0H0B8_9PEZI</name>
<comment type="similarity">
    <text evidence="1">Belongs to the ATG14 family.</text>
</comment>
<keyword evidence="5" id="KW-0812">Transmembrane</keyword>
<protein>
    <recommendedName>
        <fullName evidence="2">Autophagy-related protein 14</fullName>
    </recommendedName>
</protein>
<dbReference type="EMBL" id="JAUDZG010000001">
    <property type="protein sequence ID" value="KAK3309417.1"/>
    <property type="molecule type" value="Genomic_DNA"/>
</dbReference>
<feature type="transmembrane region" description="Helical" evidence="5">
    <location>
        <begin position="302"/>
        <end position="324"/>
    </location>
</feature>
<evidence type="ECO:0000256" key="5">
    <source>
        <dbReference type="SAM" id="Phobius"/>
    </source>
</evidence>
<dbReference type="PANTHER" id="PTHR15157:SF5">
    <property type="entry name" value="UV RADIATION RESISTANCE-ASSOCIATED GENE PROTEIN"/>
    <property type="match status" value="1"/>
</dbReference>
<dbReference type="RefSeq" id="XP_062725197.1">
    <property type="nucleotide sequence ID" value="XM_062867556.1"/>
</dbReference>
<accession>A0AAJ0H0B8</accession>
<reference evidence="6" key="1">
    <citation type="journal article" date="2023" name="Mol. Phylogenet. Evol.">
        <title>Genome-scale phylogeny and comparative genomics of the fungal order Sordariales.</title>
        <authorList>
            <person name="Hensen N."/>
            <person name="Bonometti L."/>
            <person name="Westerberg I."/>
            <person name="Brannstrom I.O."/>
            <person name="Guillou S."/>
            <person name="Cros-Aarteil S."/>
            <person name="Calhoun S."/>
            <person name="Haridas S."/>
            <person name="Kuo A."/>
            <person name="Mondo S."/>
            <person name="Pangilinan J."/>
            <person name="Riley R."/>
            <person name="LaButti K."/>
            <person name="Andreopoulos B."/>
            <person name="Lipzen A."/>
            <person name="Chen C."/>
            <person name="Yan M."/>
            <person name="Daum C."/>
            <person name="Ng V."/>
            <person name="Clum A."/>
            <person name="Steindorff A."/>
            <person name="Ohm R.A."/>
            <person name="Martin F."/>
            <person name="Silar P."/>
            <person name="Natvig D.O."/>
            <person name="Lalanne C."/>
            <person name="Gautier V."/>
            <person name="Ament-Velasquez S.L."/>
            <person name="Kruys A."/>
            <person name="Hutchinson M.I."/>
            <person name="Powell A.J."/>
            <person name="Barry K."/>
            <person name="Miller A.N."/>
            <person name="Grigoriev I.V."/>
            <person name="Debuchy R."/>
            <person name="Gladieux P."/>
            <person name="Hiltunen Thoren M."/>
            <person name="Johannesson H."/>
        </authorList>
    </citation>
    <scope>NUCLEOTIDE SEQUENCE</scope>
    <source>
        <strain evidence="6">CBS 333.67</strain>
    </source>
</reference>
<dbReference type="GO" id="GO:0000323">
    <property type="term" value="C:lytic vacuole"/>
    <property type="evidence" value="ECO:0007669"/>
    <property type="project" value="TreeGrafter"/>
</dbReference>
<reference evidence="6" key="2">
    <citation type="submission" date="2023-06" db="EMBL/GenBank/DDBJ databases">
        <authorList>
            <consortium name="Lawrence Berkeley National Laboratory"/>
            <person name="Mondo S.J."/>
            <person name="Hensen N."/>
            <person name="Bonometti L."/>
            <person name="Westerberg I."/>
            <person name="Brannstrom I.O."/>
            <person name="Guillou S."/>
            <person name="Cros-Aarteil S."/>
            <person name="Calhoun S."/>
            <person name="Haridas S."/>
            <person name="Kuo A."/>
            <person name="Pangilinan J."/>
            <person name="Riley R."/>
            <person name="Labutti K."/>
            <person name="Andreopoulos B."/>
            <person name="Lipzen A."/>
            <person name="Chen C."/>
            <person name="Yanf M."/>
            <person name="Daum C."/>
            <person name="Ng V."/>
            <person name="Clum A."/>
            <person name="Steindorff A."/>
            <person name="Ohm R."/>
            <person name="Martin F."/>
            <person name="Silar P."/>
            <person name="Natvig D."/>
            <person name="Lalanne C."/>
            <person name="Gautier V."/>
            <person name="Ament-Velasquez S.L."/>
            <person name="Kruys A."/>
            <person name="Hutchinson M.I."/>
            <person name="Powell A.J."/>
            <person name="Barry K."/>
            <person name="Miller A.N."/>
            <person name="Grigoriev I.V."/>
            <person name="Debuchy R."/>
            <person name="Gladieux P."/>
            <person name="Thoren M.H."/>
            <person name="Johannesson H."/>
        </authorList>
    </citation>
    <scope>NUCLEOTIDE SEQUENCE</scope>
    <source>
        <strain evidence="6">CBS 333.67</strain>
    </source>
</reference>
<feature type="compositionally biased region" description="Polar residues" evidence="4">
    <location>
        <begin position="269"/>
        <end position="281"/>
    </location>
</feature>
<organism evidence="6 7">
    <name type="scientific">Chaetomium strumarium</name>
    <dbReference type="NCBI Taxonomy" id="1170767"/>
    <lineage>
        <taxon>Eukaryota</taxon>
        <taxon>Fungi</taxon>
        <taxon>Dikarya</taxon>
        <taxon>Ascomycota</taxon>
        <taxon>Pezizomycotina</taxon>
        <taxon>Sordariomycetes</taxon>
        <taxon>Sordariomycetidae</taxon>
        <taxon>Sordariales</taxon>
        <taxon>Chaetomiaceae</taxon>
        <taxon>Chaetomium</taxon>
    </lineage>
</organism>
<keyword evidence="3" id="KW-0175">Coiled coil</keyword>
<dbReference type="GO" id="GO:0035493">
    <property type="term" value="P:SNARE complex assembly"/>
    <property type="evidence" value="ECO:0007669"/>
    <property type="project" value="TreeGrafter"/>
</dbReference>
<evidence type="ECO:0000256" key="1">
    <source>
        <dbReference type="ARBA" id="ARBA00009574"/>
    </source>
</evidence>
<keyword evidence="7" id="KW-1185">Reference proteome</keyword>
<dbReference type="InterPro" id="IPR018791">
    <property type="entry name" value="UV_resistance/autophagy_Atg14"/>
</dbReference>
<feature type="region of interest" description="Disordered" evidence="4">
    <location>
        <begin position="261"/>
        <end position="294"/>
    </location>
</feature>
<keyword evidence="5" id="KW-0472">Membrane</keyword>
<evidence type="ECO:0000256" key="2">
    <source>
        <dbReference type="ARBA" id="ARBA00013807"/>
    </source>
</evidence>
<evidence type="ECO:0000313" key="7">
    <source>
        <dbReference type="Proteomes" id="UP001273166"/>
    </source>
</evidence>
<feature type="compositionally biased region" description="Low complexity" evidence="4">
    <location>
        <begin position="199"/>
        <end position="225"/>
    </location>
</feature>
<dbReference type="AlphaFoldDB" id="A0AAJ0H0B8"/>
<feature type="compositionally biased region" description="Basic and acidic residues" evidence="4">
    <location>
        <begin position="935"/>
        <end position="964"/>
    </location>
</feature>
<dbReference type="GO" id="GO:0000149">
    <property type="term" value="F:SNARE binding"/>
    <property type="evidence" value="ECO:0007669"/>
    <property type="project" value="TreeGrafter"/>
</dbReference>
<dbReference type="Proteomes" id="UP001273166">
    <property type="component" value="Unassembled WGS sequence"/>
</dbReference>
<evidence type="ECO:0000256" key="3">
    <source>
        <dbReference type="ARBA" id="ARBA00023054"/>
    </source>
</evidence>
<keyword evidence="5" id="KW-1133">Transmembrane helix</keyword>
<evidence type="ECO:0000313" key="6">
    <source>
        <dbReference type="EMBL" id="KAK3309417.1"/>
    </source>
</evidence>
<evidence type="ECO:0000256" key="4">
    <source>
        <dbReference type="SAM" id="MobiDB-lite"/>
    </source>
</evidence>
<dbReference type="GeneID" id="87886385"/>
<comment type="caution">
    <text evidence="6">The sequence shown here is derived from an EMBL/GenBank/DDBJ whole genome shotgun (WGS) entry which is preliminary data.</text>
</comment>
<dbReference type="Pfam" id="PF10186">
    <property type="entry name" value="ATG14"/>
    <property type="match status" value="1"/>
</dbReference>
<dbReference type="GO" id="GO:0032991">
    <property type="term" value="C:protein-containing complex"/>
    <property type="evidence" value="ECO:0007669"/>
    <property type="project" value="UniProtKB-ARBA"/>
</dbReference>
<sequence length="997" mass="106847">MSTLIGQAPTNLGPLTTTFTPPAACTVAVGAGRGGLAGLLGGGGDNHVAYLAQACSRGKAFDATSCWPATSKGAEEKEPPLHGWGFYSPGLHCPIGYATACSATGGSGGSSGWPVQFKLRDGETAVGCCPSGYGCANVNGQTCTMVAMSDTIPTVTCDGTKSGDFAFQTIPDIEATITALSLFAPMIQINWQSSDRAEPSSTSTPKITASSPSKPAAATKTTSASHQITASGTQTIDLSATSGPESETLVLDNSAHTTGGDANVDLNLGTDSPIATSTPSLQEGKVGSDDGDDSSFSSGAKVAIGVTGAVALVMVLVCALFYFWRRRQQRREEAELDAMFDGGCGGGGGVGPKHTMTDGGDFTSNDDIPGWYRGQRLAAAPTRDPFFIRDAGGGVRDETMSAEPTRPLLLPQNRKLRHLRGIALRNLRFSRPRGQTIDDAALNKSPAKLESMRNAPQLHHALSSEDLRPPAARRRSTNLANASPAARQKKFEDSFDGKLADAFFSLHVEGDEDPIYISEVAERATNFNFRLFELVDLDSSITQSPQVTIRVWARRHDAWTLLLEDEVDLRALNWLGSLQSVHFPPNSLVFYMVDGIYSLELSSKPAPPKHTPPAPISSYNALMRLATLDNSIQDGLATRERLTQQINDLLSREAKNGVPAAEDQLALTTKYLAQQRRAVAAAKKRNEELKTSITARREAIAQGRDAQEKAAQDVSNATEKLTQSQALLAQTKSGIRGQRRRICEDLSRIYNIAPVPDAPPLSFQICGLHLPNTNYDSTSKSPTITEDSMSAALGLVAQLTDSLQYYLAVPLPYPIRPFGSRSSIRDDISQLPDLQREFPLYLPRGGSSAQFRFDYGWFLLNKDIEALCSSQGLKVVDIRHTLPNLKYLLYVCSAGSEEVPERKRGGVRGLWAGRLKGGSSVTADDASSGGAGSRRGSEESDRMGRPRDEFRKAVASAGRERNHVDDMIDGGVMLPFAEGETKLTLRTKGLRESAAAE</sequence>
<feature type="region of interest" description="Disordered" evidence="4">
    <location>
        <begin position="917"/>
        <end position="964"/>
    </location>
</feature>
<gene>
    <name evidence="6" type="ORF">B0T15DRAFT_506201</name>
</gene>
<proteinExistence type="inferred from homology"/>
<dbReference type="GO" id="GO:0005768">
    <property type="term" value="C:endosome"/>
    <property type="evidence" value="ECO:0007669"/>
    <property type="project" value="TreeGrafter"/>
</dbReference>
<dbReference type="PANTHER" id="PTHR15157">
    <property type="entry name" value="UV RADIATION RESISTANCE-ASSOCIATED GENE PROTEIN"/>
    <property type="match status" value="1"/>
</dbReference>